<reference evidence="2 3" key="1">
    <citation type="submission" date="2018-10" db="EMBL/GenBank/DDBJ databases">
        <title>Roseomonas sp. nov., isolated from feces of Tibetan antelopes in the Qinghai-Tibet plateau, China.</title>
        <authorList>
            <person name="Tian Z."/>
        </authorList>
    </citation>
    <scope>NUCLEOTIDE SEQUENCE [LARGE SCALE GENOMIC DNA]</scope>
    <source>
        <strain evidence="2 3">Z23</strain>
    </source>
</reference>
<dbReference type="Proteomes" id="UP000274097">
    <property type="component" value="Unassembled WGS sequence"/>
</dbReference>
<evidence type="ECO:0000313" key="3">
    <source>
        <dbReference type="Proteomes" id="UP000274097"/>
    </source>
</evidence>
<evidence type="ECO:0000259" key="1">
    <source>
        <dbReference type="Pfam" id="PF13391"/>
    </source>
</evidence>
<dbReference type="EMBL" id="RFLX01000089">
    <property type="protein sequence ID" value="RMI14724.1"/>
    <property type="molecule type" value="Genomic_DNA"/>
</dbReference>
<accession>A0ABX9VCB3</accession>
<keyword evidence="2" id="KW-0255">Endonuclease</keyword>
<sequence>MPELIVMTRSEVQNFLEENFTLTRPSTHARTYRSKNGTFIGVKGKNEASPLLLFPDWQERLLENPIPGITPKGIYNNHNLIDFPKPEPLRKRGQRIAAHFEVSDIYALRNLLVRIGALDASEDYSLIASSADEEIDRVSGQLAELPETERQALIQARRGQGVFRERLMAAWKNECAVTGAPILELLRASHIKPWVCSDNDERLDPENGLLLVATLDAAFDRKLISFDDAGGIVFSPRLRNGLWRWLGVTEDARLRRAPSEAQQAFLRYHRDKLLT</sequence>
<dbReference type="Pfam" id="PF13391">
    <property type="entry name" value="HNH_2"/>
    <property type="match status" value="1"/>
</dbReference>
<feature type="domain" description="HNH nuclease" evidence="1">
    <location>
        <begin position="175"/>
        <end position="227"/>
    </location>
</feature>
<comment type="caution">
    <text evidence="2">The sequence shown here is derived from an EMBL/GenBank/DDBJ whole genome shotgun (WGS) entry which is preliminary data.</text>
</comment>
<proteinExistence type="predicted"/>
<dbReference type="RefSeq" id="WP_122140290.1">
    <property type="nucleotide sequence ID" value="NZ_RFLX01000089.1"/>
</dbReference>
<gene>
    <name evidence="2" type="ORF">EBE87_27405</name>
</gene>
<protein>
    <submittedName>
        <fullName evidence="2">HNH endonuclease</fullName>
    </submittedName>
</protein>
<keyword evidence="3" id="KW-1185">Reference proteome</keyword>
<name>A0ABX9VCB3_9PROT</name>
<keyword evidence="2" id="KW-0540">Nuclease</keyword>
<dbReference type="InterPro" id="IPR003615">
    <property type="entry name" value="HNH_nuc"/>
</dbReference>
<organism evidence="2 3">
    <name type="scientific">Teichococcus wenyumeiae</name>
    <dbReference type="NCBI Taxonomy" id="2478470"/>
    <lineage>
        <taxon>Bacteria</taxon>
        <taxon>Pseudomonadati</taxon>
        <taxon>Pseudomonadota</taxon>
        <taxon>Alphaproteobacteria</taxon>
        <taxon>Acetobacterales</taxon>
        <taxon>Roseomonadaceae</taxon>
        <taxon>Roseomonas</taxon>
    </lineage>
</organism>
<evidence type="ECO:0000313" key="2">
    <source>
        <dbReference type="EMBL" id="RMI14724.1"/>
    </source>
</evidence>
<keyword evidence="2" id="KW-0378">Hydrolase</keyword>
<dbReference type="GO" id="GO:0004519">
    <property type="term" value="F:endonuclease activity"/>
    <property type="evidence" value="ECO:0007669"/>
    <property type="project" value="UniProtKB-KW"/>
</dbReference>